<dbReference type="EMBL" id="ML208447">
    <property type="protein sequence ID" value="TFK65131.1"/>
    <property type="molecule type" value="Genomic_DNA"/>
</dbReference>
<protein>
    <submittedName>
        <fullName evidence="1">Uncharacterized protein</fullName>
    </submittedName>
</protein>
<feature type="non-terminal residue" evidence="1">
    <location>
        <position position="1"/>
    </location>
</feature>
<dbReference type="Proteomes" id="UP000308600">
    <property type="component" value="Unassembled WGS sequence"/>
</dbReference>
<reference evidence="1 2" key="1">
    <citation type="journal article" date="2019" name="Nat. Ecol. Evol.">
        <title>Megaphylogeny resolves global patterns of mushroom evolution.</title>
        <authorList>
            <person name="Varga T."/>
            <person name="Krizsan K."/>
            <person name="Foldi C."/>
            <person name="Dima B."/>
            <person name="Sanchez-Garcia M."/>
            <person name="Sanchez-Ramirez S."/>
            <person name="Szollosi G.J."/>
            <person name="Szarkandi J.G."/>
            <person name="Papp V."/>
            <person name="Albert L."/>
            <person name="Andreopoulos W."/>
            <person name="Angelini C."/>
            <person name="Antonin V."/>
            <person name="Barry K.W."/>
            <person name="Bougher N.L."/>
            <person name="Buchanan P."/>
            <person name="Buyck B."/>
            <person name="Bense V."/>
            <person name="Catcheside P."/>
            <person name="Chovatia M."/>
            <person name="Cooper J."/>
            <person name="Damon W."/>
            <person name="Desjardin D."/>
            <person name="Finy P."/>
            <person name="Geml J."/>
            <person name="Haridas S."/>
            <person name="Hughes K."/>
            <person name="Justo A."/>
            <person name="Karasinski D."/>
            <person name="Kautmanova I."/>
            <person name="Kiss B."/>
            <person name="Kocsube S."/>
            <person name="Kotiranta H."/>
            <person name="LaButti K.M."/>
            <person name="Lechner B.E."/>
            <person name="Liimatainen K."/>
            <person name="Lipzen A."/>
            <person name="Lukacs Z."/>
            <person name="Mihaltcheva S."/>
            <person name="Morgado L.N."/>
            <person name="Niskanen T."/>
            <person name="Noordeloos M.E."/>
            <person name="Ohm R.A."/>
            <person name="Ortiz-Santana B."/>
            <person name="Ovrebo C."/>
            <person name="Racz N."/>
            <person name="Riley R."/>
            <person name="Savchenko A."/>
            <person name="Shiryaev A."/>
            <person name="Soop K."/>
            <person name="Spirin V."/>
            <person name="Szebenyi C."/>
            <person name="Tomsovsky M."/>
            <person name="Tulloss R.E."/>
            <person name="Uehling J."/>
            <person name="Grigoriev I.V."/>
            <person name="Vagvolgyi C."/>
            <person name="Papp T."/>
            <person name="Martin F.M."/>
            <person name="Miettinen O."/>
            <person name="Hibbett D.S."/>
            <person name="Nagy L.G."/>
        </authorList>
    </citation>
    <scope>NUCLEOTIDE SEQUENCE [LARGE SCALE GENOMIC DNA]</scope>
    <source>
        <strain evidence="1 2">NL-1719</strain>
    </source>
</reference>
<keyword evidence="2" id="KW-1185">Reference proteome</keyword>
<accession>A0ACD3AHV9</accession>
<gene>
    <name evidence="1" type="ORF">BDN72DRAFT_746944</name>
</gene>
<evidence type="ECO:0000313" key="2">
    <source>
        <dbReference type="Proteomes" id="UP000308600"/>
    </source>
</evidence>
<name>A0ACD3AHV9_9AGAR</name>
<proteinExistence type="predicted"/>
<organism evidence="1 2">
    <name type="scientific">Pluteus cervinus</name>
    <dbReference type="NCBI Taxonomy" id="181527"/>
    <lineage>
        <taxon>Eukaryota</taxon>
        <taxon>Fungi</taxon>
        <taxon>Dikarya</taxon>
        <taxon>Basidiomycota</taxon>
        <taxon>Agaricomycotina</taxon>
        <taxon>Agaricomycetes</taxon>
        <taxon>Agaricomycetidae</taxon>
        <taxon>Agaricales</taxon>
        <taxon>Pluteineae</taxon>
        <taxon>Pluteaceae</taxon>
        <taxon>Pluteus</taxon>
    </lineage>
</organism>
<feature type="non-terminal residue" evidence="1">
    <location>
        <position position="148"/>
    </location>
</feature>
<evidence type="ECO:0000313" key="1">
    <source>
        <dbReference type="EMBL" id="TFK65131.1"/>
    </source>
</evidence>
<sequence length="148" mass="16469">GGQNLTERYKRLERSVRGKEALARFNSTLSSDSMRSIPGNSAAASLSSTKAMYFRGFEIPQEPHPPQSDECCMSSCAICVYDLYDESMSAYKSALSHLRISLRDAGVPESEWPASIQTSANASRPKTAHEVSINAFEEMERKLRDKKQ</sequence>